<dbReference type="EMBL" id="JARJCM010000021">
    <property type="protein sequence ID" value="KAJ7040542.1"/>
    <property type="molecule type" value="Genomic_DNA"/>
</dbReference>
<evidence type="ECO:0000313" key="2">
    <source>
        <dbReference type="EMBL" id="KAJ7040542.1"/>
    </source>
</evidence>
<protein>
    <submittedName>
        <fullName evidence="2">Uncharacterized protein</fullName>
    </submittedName>
</protein>
<name>A0AAD6TAZ4_9AGAR</name>
<accession>A0AAD6TAZ4</accession>
<feature type="region of interest" description="Disordered" evidence="1">
    <location>
        <begin position="1"/>
        <end position="127"/>
    </location>
</feature>
<evidence type="ECO:0000256" key="1">
    <source>
        <dbReference type="SAM" id="MobiDB-lite"/>
    </source>
</evidence>
<dbReference type="AlphaFoldDB" id="A0AAD6TAZ4"/>
<reference evidence="2" key="1">
    <citation type="submission" date="2023-03" db="EMBL/GenBank/DDBJ databases">
        <title>Massive genome expansion in bonnet fungi (Mycena s.s.) driven by repeated elements and novel gene families across ecological guilds.</title>
        <authorList>
            <consortium name="Lawrence Berkeley National Laboratory"/>
            <person name="Harder C.B."/>
            <person name="Miyauchi S."/>
            <person name="Viragh M."/>
            <person name="Kuo A."/>
            <person name="Thoen E."/>
            <person name="Andreopoulos B."/>
            <person name="Lu D."/>
            <person name="Skrede I."/>
            <person name="Drula E."/>
            <person name="Henrissat B."/>
            <person name="Morin E."/>
            <person name="Kohler A."/>
            <person name="Barry K."/>
            <person name="LaButti K."/>
            <person name="Morin E."/>
            <person name="Salamov A."/>
            <person name="Lipzen A."/>
            <person name="Mereny Z."/>
            <person name="Hegedus B."/>
            <person name="Baldrian P."/>
            <person name="Stursova M."/>
            <person name="Weitz H."/>
            <person name="Taylor A."/>
            <person name="Grigoriev I.V."/>
            <person name="Nagy L.G."/>
            <person name="Martin F."/>
            <person name="Kauserud H."/>
        </authorList>
    </citation>
    <scope>NUCLEOTIDE SEQUENCE</scope>
    <source>
        <strain evidence="2">CBHHK200</strain>
    </source>
</reference>
<feature type="compositionally biased region" description="Basic residues" evidence="1">
    <location>
        <begin position="103"/>
        <end position="119"/>
    </location>
</feature>
<keyword evidence="3" id="KW-1185">Reference proteome</keyword>
<gene>
    <name evidence="2" type="ORF">C8F04DRAFT_1177882</name>
</gene>
<dbReference type="Proteomes" id="UP001218188">
    <property type="component" value="Unassembled WGS sequence"/>
</dbReference>
<proteinExistence type="predicted"/>
<evidence type="ECO:0000313" key="3">
    <source>
        <dbReference type="Proteomes" id="UP001218188"/>
    </source>
</evidence>
<sequence>MANAATLAAARKHTRGIAARTRAQAVSKLQLASLSDDTPPLDFPDSDTPMASASEDQLLEEPGQALLRRPAVKQKAAMSDVSDNDTPAPQPRKKAQTEAQAKAKAKAQKPKRPPKKLKKTAASDSDDTIEVVATEPDPIGSHLRDHRLGCPLESGPEEFQSSLFLVHLNKYFSKPPKGLECANSISAPLAERKVRHRPTKCGKQDGYMPEVLYWHRLNSPAKNLARLDVI</sequence>
<comment type="caution">
    <text evidence="2">The sequence shown here is derived from an EMBL/GenBank/DDBJ whole genome shotgun (WGS) entry which is preliminary data.</text>
</comment>
<organism evidence="2 3">
    <name type="scientific">Mycena alexandri</name>
    <dbReference type="NCBI Taxonomy" id="1745969"/>
    <lineage>
        <taxon>Eukaryota</taxon>
        <taxon>Fungi</taxon>
        <taxon>Dikarya</taxon>
        <taxon>Basidiomycota</taxon>
        <taxon>Agaricomycotina</taxon>
        <taxon>Agaricomycetes</taxon>
        <taxon>Agaricomycetidae</taxon>
        <taxon>Agaricales</taxon>
        <taxon>Marasmiineae</taxon>
        <taxon>Mycenaceae</taxon>
        <taxon>Mycena</taxon>
    </lineage>
</organism>